<feature type="domain" description="PBP" evidence="2">
    <location>
        <begin position="31"/>
        <end position="280"/>
    </location>
</feature>
<evidence type="ECO:0000313" key="3">
    <source>
        <dbReference type="EMBL" id="MBT1704941.1"/>
    </source>
</evidence>
<dbReference type="InterPro" id="IPR050811">
    <property type="entry name" value="Phosphate_ABC_transporter"/>
</dbReference>
<evidence type="ECO:0000313" key="4">
    <source>
        <dbReference type="Proteomes" id="UP000772618"/>
    </source>
</evidence>
<dbReference type="Pfam" id="PF12849">
    <property type="entry name" value="PBP_like_2"/>
    <property type="match status" value="1"/>
</dbReference>
<protein>
    <submittedName>
        <fullName evidence="3">Substrate-binding domain-containing protein</fullName>
    </submittedName>
</protein>
<name>A0ABS5VY58_9BACT</name>
<dbReference type="Gene3D" id="3.40.190.10">
    <property type="entry name" value="Periplasmic binding protein-like II"/>
    <property type="match status" value="2"/>
</dbReference>
<dbReference type="PROSITE" id="PS51257">
    <property type="entry name" value="PROKAR_LIPOPROTEIN"/>
    <property type="match status" value="1"/>
</dbReference>
<dbReference type="PANTHER" id="PTHR30570">
    <property type="entry name" value="PERIPLASMIC PHOSPHATE BINDING COMPONENT OF PHOSPHATE ABC TRANSPORTER"/>
    <property type="match status" value="1"/>
</dbReference>
<comment type="caution">
    <text evidence="3">The sequence shown here is derived from an EMBL/GenBank/DDBJ whole genome shotgun (WGS) entry which is preliminary data.</text>
</comment>
<evidence type="ECO:0000256" key="1">
    <source>
        <dbReference type="ARBA" id="ARBA00022729"/>
    </source>
</evidence>
<dbReference type="SUPFAM" id="SSF53850">
    <property type="entry name" value="Periplasmic binding protein-like II"/>
    <property type="match status" value="1"/>
</dbReference>
<organism evidence="3 4">
    <name type="scientific">Chryseosolibacter indicus</name>
    <dbReference type="NCBI Taxonomy" id="2782351"/>
    <lineage>
        <taxon>Bacteria</taxon>
        <taxon>Pseudomonadati</taxon>
        <taxon>Bacteroidota</taxon>
        <taxon>Cytophagia</taxon>
        <taxon>Cytophagales</taxon>
        <taxon>Chryseotaleaceae</taxon>
        <taxon>Chryseosolibacter</taxon>
    </lineage>
</organism>
<dbReference type="Proteomes" id="UP000772618">
    <property type="component" value="Unassembled WGS sequence"/>
</dbReference>
<keyword evidence="4" id="KW-1185">Reference proteome</keyword>
<gene>
    <name evidence="3" type="ORF">KK060_16730</name>
</gene>
<dbReference type="InterPro" id="IPR024370">
    <property type="entry name" value="PBP_domain"/>
</dbReference>
<proteinExistence type="predicted"/>
<reference evidence="3 4" key="1">
    <citation type="submission" date="2021-05" db="EMBL/GenBank/DDBJ databases">
        <title>A Polyphasic approach of four new species of the genus Ohtaekwangia: Ohtaekwangia histidinii sp. nov., Ohtaekwangia cretensis sp. nov., Ohtaekwangia indiensis sp. nov., Ohtaekwangia reichenbachii sp. nov. from diverse environment.</title>
        <authorList>
            <person name="Octaviana S."/>
        </authorList>
    </citation>
    <scope>NUCLEOTIDE SEQUENCE [LARGE SCALE GENOMIC DNA]</scope>
    <source>
        <strain evidence="3 4">PWU20</strain>
    </source>
</reference>
<sequence length="312" mass="35033">MKNIRYLYAVILFLFFISCRDTDKNGRLLDTPTTGSIKISADESLRPLIETEVETFNSIYTKAKVEVLYLPEIEAMEELMKDSVRLAIVTRHLVPEERAYFKEKRITPDEVDIALSGAAIIVNPERKDTLISMAQLKQILSGTVSNWNQLGSRTNAGIEIVFDNPKSGLVRYLKDSIAKVDKLPANCYAVENNEAVVDYVSKNPNALGLIGVEWISDDPTTNTFLKKVKVVGVSGDSTHFQPYQAYMALKHYPLMRTITVINRETRTGLGTGFSSFLASERGQRIILKTGLVPKTMPVRIIEVNPKPFEIEK</sequence>
<dbReference type="EMBL" id="JAHESD010000043">
    <property type="protein sequence ID" value="MBT1704941.1"/>
    <property type="molecule type" value="Genomic_DNA"/>
</dbReference>
<accession>A0ABS5VY58</accession>
<keyword evidence="1" id="KW-0732">Signal</keyword>
<dbReference type="RefSeq" id="WP_254154900.1">
    <property type="nucleotide sequence ID" value="NZ_JAHESD010000043.1"/>
</dbReference>
<evidence type="ECO:0000259" key="2">
    <source>
        <dbReference type="Pfam" id="PF12849"/>
    </source>
</evidence>
<dbReference type="PANTHER" id="PTHR30570:SF1">
    <property type="entry name" value="PHOSPHATE-BINDING PROTEIN PSTS"/>
    <property type="match status" value="1"/>
</dbReference>